<evidence type="ECO:0000313" key="1">
    <source>
        <dbReference type="EMBL" id="OKV15373.1"/>
    </source>
</evidence>
<dbReference type="AlphaFoldDB" id="A0A1Q6BD54"/>
<dbReference type="RefSeq" id="WP_000348130.1">
    <property type="nucleotide sequence ID" value="NZ_BDPN01000025.1"/>
</dbReference>
<comment type="caution">
    <text evidence="1">The sequence shown here is derived from an EMBL/GenBank/DDBJ whole genome shotgun (WGS) entry which is preliminary data.</text>
</comment>
<proteinExistence type="predicted"/>
<sequence length="166" mass="18880">MDFTYKVKMRHQWRPGVGGFVDLNCGWYCQDALLGWYCKKHNMSDIKAKRNRLSFGFSPEDSYCYEIKIPGDIQRYKQALLKHGPIIASGKLGMADFGLLGGVNHYVLIVSVDTKRGKITIQDPLNINFGMPGYSGCRIYDFYSVAPKIEGTLVVNEYKLACFRCK</sequence>
<dbReference type="Proteomes" id="UP000185794">
    <property type="component" value="Unassembled WGS sequence"/>
</dbReference>
<name>A0A1Q6BD54_ECOLX</name>
<gene>
    <name evidence="1" type="ORF">AWP47_04170</name>
</gene>
<dbReference type="EMBL" id="LRKC01000093">
    <property type="protein sequence ID" value="OKV15373.1"/>
    <property type="molecule type" value="Genomic_DNA"/>
</dbReference>
<reference evidence="1 2" key="1">
    <citation type="journal article" date="2017" name="Front. Cell. Infect. Microbiol.">
        <title>Chaperone-usher pili loci of human colonization factor-negative enterotoxigenic Escherichia coli.</title>
        <authorList>
            <person name="Del Canto F."/>
            <person name="Vidal R."/>
            <person name="Stine O.C."/>
            <person name="Pop M."/>
        </authorList>
    </citation>
    <scope>NUCLEOTIDE SEQUENCE [LARGE SCALE GENOMIC DNA]</scope>
    <source>
        <strain evidence="1 2">700324</strain>
    </source>
</reference>
<organism evidence="1 2">
    <name type="scientific">Escherichia coli</name>
    <dbReference type="NCBI Taxonomy" id="562"/>
    <lineage>
        <taxon>Bacteria</taxon>
        <taxon>Pseudomonadati</taxon>
        <taxon>Pseudomonadota</taxon>
        <taxon>Gammaproteobacteria</taxon>
        <taxon>Enterobacterales</taxon>
        <taxon>Enterobacteriaceae</taxon>
        <taxon>Escherichia</taxon>
    </lineage>
</organism>
<protein>
    <submittedName>
        <fullName evidence="1">Kinesin</fullName>
    </submittedName>
</protein>
<accession>A0A1Q6BD54</accession>
<evidence type="ECO:0000313" key="2">
    <source>
        <dbReference type="Proteomes" id="UP000185794"/>
    </source>
</evidence>